<accession>A0A4Y8CGV6</accession>
<comment type="caution">
    <text evidence="1">The sequence shown here is derived from an EMBL/GenBank/DDBJ whole genome shotgun (WGS) entry which is preliminary data.</text>
</comment>
<evidence type="ECO:0000313" key="2">
    <source>
        <dbReference type="Proteomes" id="UP000297299"/>
    </source>
</evidence>
<name>A0A4Y8CGV6_9HELO</name>
<dbReference type="OrthoDB" id="3783534at2759"/>
<sequence length="108" mass="12898">MCKIKWINLLKKRKRSRKIGRRQTLHLDSGCNNNIIISNTLKRDIYNLCYPGFPIDQVKQPDPDPLAYIQYSCIHWVDHLKDGDPEKDREHIQDKSKIHKFLKNHLLH</sequence>
<dbReference type="STRING" id="38488.A0A4Y8CGV6"/>
<dbReference type="EMBL" id="PHWZ01000979">
    <property type="protein sequence ID" value="TEY28939.1"/>
    <property type="molecule type" value="Genomic_DNA"/>
</dbReference>
<proteinExistence type="predicted"/>
<keyword evidence="2" id="KW-1185">Reference proteome</keyword>
<gene>
    <name evidence="1" type="ORF">BOTCAL_0983g00020</name>
</gene>
<reference evidence="1 2" key="1">
    <citation type="submission" date="2017-11" db="EMBL/GenBank/DDBJ databases">
        <title>Comparative genomics of Botrytis spp.</title>
        <authorList>
            <person name="Valero-Jimenez C.A."/>
            <person name="Tapia P."/>
            <person name="Veloso J."/>
            <person name="Silva-Moreno E."/>
            <person name="Staats M."/>
            <person name="Valdes J.H."/>
            <person name="Van Kan J.A.L."/>
        </authorList>
    </citation>
    <scope>NUCLEOTIDE SEQUENCE [LARGE SCALE GENOMIC DNA]</scope>
    <source>
        <strain evidence="1 2">MUCL2830</strain>
    </source>
</reference>
<dbReference type="Proteomes" id="UP000297299">
    <property type="component" value="Unassembled WGS sequence"/>
</dbReference>
<protein>
    <submittedName>
        <fullName evidence="1">Uncharacterized protein</fullName>
    </submittedName>
</protein>
<evidence type="ECO:0000313" key="1">
    <source>
        <dbReference type="EMBL" id="TEY28939.1"/>
    </source>
</evidence>
<dbReference type="AlphaFoldDB" id="A0A4Y8CGV6"/>
<organism evidence="1 2">
    <name type="scientific">Botryotinia calthae</name>
    <dbReference type="NCBI Taxonomy" id="38488"/>
    <lineage>
        <taxon>Eukaryota</taxon>
        <taxon>Fungi</taxon>
        <taxon>Dikarya</taxon>
        <taxon>Ascomycota</taxon>
        <taxon>Pezizomycotina</taxon>
        <taxon>Leotiomycetes</taxon>
        <taxon>Helotiales</taxon>
        <taxon>Sclerotiniaceae</taxon>
        <taxon>Botryotinia</taxon>
    </lineage>
</organism>